<sequence>MSNFFVSYLIFWKCWVHFMRCFTSFPSRLVTQPDIPIF</sequence>
<evidence type="ECO:0000313" key="1">
    <source>
        <dbReference type="EMBL" id="AHJ96710.1"/>
    </source>
</evidence>
<protein>
    <submittedName>
        <fullName evidence="1">Uncharacterized protein</fullName>
    </submittedName>
</protein>
<dbReference type="STRING" id="1227739.Hsw_1115"/>
<proteinExistence type="predicted"/>
<accession>W8F4K7</accession>
<dbReference type="HOGENOM" id="CLU_3328790_0_0_10"/>
<gene>
    <name evidence="1" type="ORF">Hsw_1115</name>
</gene>
<dbReference type="Proteomes" id="UP000019423">
    <property type="component" value="Chromosome"/>
</dbReference>
<reference evidence="1 2" key="1">
    <citation type="submission" date="2014-01" db="EMBL/GenBank/DDBJ databases">
        <title>Complete genome sequence of ionizing-radiation resistance bacterium Hymenobacter swuensis DY53.</title>
        <authorList>
            <person name="Jung J.-H."/>
            <person name="Jeong S.-W."/>
            <person name="Joe M.-H."/>
            <person name="Cho y.-j."/>
            <person name="Kim M.-K."/>
            <person name="Lim S.-Y."/>
        </authorList>
    </citation>
    <scope>NUCLEOTIDE SEQUENCE [LARGE SCALE GENOMIC DNA]</scope>
    <source>
        <strain evidence="1 2">DY53</strain>
    </source>
</reference>
<dbReference type="KEGG" id="hsw:Hsw_1115"/>
<dbReference type="AlphaFoldDB" id="W8F4K7"/>
<name>W8F4K7_9BACT</name>
<organism evidence="1 2">
    <name type="scientific">Hymenobacter swuensis DY53</name>
    <dbReference type="NCBI Taxonomy" id="1227739"/>
    <lineage>
        <taxon>Bacteria</taxon>
        <taxon>Pseudomonadati</taxon>
        <taxon>Bacteroidota</taxon>
        <taxon>Cytophagia</taxon>
        <taxon>Cytophagales</taxon>
        <taxon>Hymenobacteraceae</taxon>
        <taxon>Hymenobacter</taxon>
    </lineage>
</organism>
<dbReference type="EMBL" id="CP007145">
    <property type="protein sequence ID" value="AHJ96710.1"/>
    <property type="molecule type" value="Genomic_DNA"/>
</dbReference>
<evidence type="ECO:0000313" key="2">
    <source>
        <dbReference type="Proteomes" id="UP000019423"/>
    </source>
</evidence>
<keyword evidence="2" id="KW-1185">Reference proteome</keyword>